<accession>E4RRS7</accession>
<evidence type="ECO:0000259" key="2">
    <source>
        <dbReference type="Pfam" id="PF01337"/>
    </source>
</evidence>
<dbReference type="KEGG" id="lby:Lbys_1912"/>
<evidence type="ECO:0000313" key="4">
    <source>
        <dbReference type="Proteomes" id="UP000007435"/>
    </source>
</evidence>
<comment type="similarity">
    <text evidence="1">Belongs to the barstar family.</text>
</comment>
<reference key="1">
    <citation type="submission" date="2010-11" db="EMBL/GenBank/DDBJ databases">
        <title>The complete genome of Leadbetterella byssophila DSM 17132.</title>
        <authorList>
            <consortium name="US DOE Joint Genome Institute (JGI-PGF)"/>
            <person name="Lucas S."/>
            <person name="Copeland A."/>
            <person name="Lapidus A."/>
            <person name="Glavina del Rio T."/>
            <person name="Dalin E."/>
            <person name="Tice H."/>
            <person name="Bruce D."/>
            <person name="Goodwin L."/>
            <person name="Pitluck S."/>
            <person name="Kyrpides N."/>
            <person name="Mavromatis K."/>
            <person name="Ivanova N."/>
            <person name="Teshima H."/>
            <person name="Brettin T."/>
            <person name="Detter J.C."/>
            <person name="Han C."/>
            <person name="Tapia R."/>
            <person name="Land M."/>
            <person name="Hauser L."/>
            <person name="Markowitz V."/>
            <person name="Cheng J.-F."/>
            <person name="Hugenholtz P."/>
            <person name="Woyke T."/>
            <person name="Wu D."/>
            <person name="Tindall B."/>
            <person name="Pomrenke H.G."/>
            <person name="Brambilla E."/>
            <person name="Klenk H.-P."/>
            <person name="Eisen J.A."/>
        </authorList>
    </citation>
    <scope>NUCLEOTIDE SEQUENCE [LARGE SCALE GENOMIC DNA]</scope>
    <source>
        <strain>DSM 17132</strain>
    </source>
</reference>
<dbReference type="Pfam" id="PF01337">
    <property type="entry name" value="Barstar"/>
    <property type="match status" value="1"/>
</dbReference>
<dbReference type="AlphaFoldDB" id="E4RRS7"/>
<keyword evidence="4" id="KW-1185">Reference proteome</keyword>
<protein>
    <submittedName>
        <fullName evidence="3">Barstar (Barnase inhibitor)</fullName>
    </submittedName>
</protein>
<organism evidence="3 4">
    <name type="scientific">Leadbetterella byssophila (strain DSM 17132 / JCM 16389 / KACC 11308 / NBRC 106382 / 4M15)</name>
    <dbReference type="NCBI Taxonomy" id="649349"/>
    <lineage>
        <taxon>Bacteria</taxon>
        <taxon>Pseudomonadati</taxon>
        <taxon>Bacteroidota</taxon>
        <taxon>Cytophagia</taxon>
        <taxon>Cytophagales</taxon>
        <taxon>Leadbetterellaceae</taxon>
        <taxon>Leadbetterella</taxon>
    </lineage>
</organism>
<dbReference type="EMBL" id="CP002305">
    <property type="protein sequence ID" value="ADQ17614.1"/>
    <property type="molecule type" value="Genomic_DNA"/>
</dbReference>
<dbReference type="InterPro" id="IPR035905">
    <property type="entry name" value="Barstar-like_sf"/>
</dbReference>
<sequence length="128" mass="15336">MKNLSVINPTEIPTDFDLIEMESPTTLREFYELIAKTLEFPDYFGFNLDSFDEMINDLSWMENEKLFLYFKNSENFLKNERNETKIQTLLDLLEATCEEWKWEEEEGKEILIGFSPSERMERLLSIEL</sequence>
<feature type="domain" description="Barstar (barnase inhibitor)" evidence="2">
    <location>
        <begin position="19"/>
        <end position="110"/>
    </location>
</feature>
<dbReference type="InterPro" id="IPR000468">
    <property type="entry name" value="Barstar"/>
</dbReference>
<dbReference type="SUPFAM" id="SSF52038">
    <property type="entry name" value="Barstar-related"/>
    <property type="match status" value="1"/>
</dbReference>
<dbReference type="STRING" id="649349.Lbys_1912"/>
<dbReference type="Proteomes" id="UP000007435">
    <property type="component" value="Chromosome"/>
</dbReference>
<proteinExistence type="inferred from homology"/>
<gene>
    <name evidence="3" type="ordered locus">Lbys_1912</name>
</gene>
<dbReference type="Gene3D" id="3.30.370.10">
    <property type="entry name" value="Barstar-like"/>
    <property type="match status" value="1"/>
</dbReference>
<dbReference type="HOGENOM" id="CLU_1832018_0_0_10"/>
<dbReference type="OrthoDB" id="7575400at2"/>
<name>E4RRS7_LEAB4</name>
<dbReference type="RefSeq" id="WP_013408662.1">
    <property type="nucleotide sequence ID" value="NC_014655.1"/>
</dbReference>
<evidence type="ECO:0000313" key="3">
    <source>
        <dbReference type="EMBL" id="ADQ17614.1"/>
    </source>
</evidence>
<evidence type="ECO:0000256" key="1">
    <source>
        <dbReference type="ARBA" id="ARBA00006845"/>
    </source>
</evidence>
<reference evidence="3 4" key="2">
    <citation type="journal article" date="2011" name="Stand. Genomic Sci.">
        <title>Complete genome sequence of Leadbetterella byssophila type strain (4M15).</title>
        <authorList>
            <person name="Abt B."/>
            <person name="Teshima H."/>
            <person name="Lucas S."/>
            <person name="Lapidus A."/>
            <person name="Del Rio T.G."/>
            <person name="Nolan M."/>
            <person name="Tice H."/>
            <person name="Cheng J.F."/>
            <person name="Pitluck S."/>
            <person name="Liolios K."/>
            <person name="Pagani I."/>
            <person name="Ivanova N."/>
            <person name="Mavromatis K."/>
            <person name="Pati A."/>
            <person name="Tapia R."/>
            <person name="Han C."/>
            <person name="Goodwin L."/>
            <person name="Chen A."/>
            <person name="Palaniappan K."/>
            <person name="Land M."/>
            <person name="Hauser L."/>
            <person name="Chang Y.J."/>
            <person name="Jeffries C.D."/>
            <person name="Rohde M."/>
            <person name="Goker M."/>
            <person name="Tindall B.J."/>
            <person name="Detter J.C."/>
            <person name="Woyke T."/>
            <person name="Bristow J."/>
            <person name="Eisen J.A."/>
            <person name="Markowitz V."/>
            <person name="Hugenholtz P."/>
            <person name="Klenk H.P."/>
            <person name="Kyrpides N.C."/>
        </authorList>
    </citation>
    <scope>NUCLEOTIDE SEQUENCE [LARGE SCALE GENOMIC DNA]</scope>
    <source>
        <strain evidence="4">DSM 17132 / JCM 16389 / KACC 11308 / NBRC 106382 / 4M15</strain>
    </source>
</reference>
<dbReference type="eggNOG" id="COG2732">
    <property type="taxonomic scope" value="Bacteria"/>
</dbReference>